<feature type="domain" description="FAD dependent oxidoreductase" evidence="2">
    <location>
        <begin position="31"/>
        <end position="385"/>
    </location>
</feature>
<accession>A0ABV7BPB8</accession>
<dbReference type="EC" id="1.-.-.-" evidence="3"/>
<dbReference type="GO" id="GO:0016491">
    <property type="term" value="F:oxidoreductase activity"/>
    <property type="evidence" value="ECO:0007669"/>
    <property type="project" value="UniProtKB-KW"/>
</dbReference>
<dbReference type="Gene3D" id="3.50.50.60">
    <property type="entry name" value="FAD/NAD(P)-binding domain"/>
    <property type="match status" value="1"/>
</dbReference>
<dbReference type="InterPro" id="IPR036188">
    <property type="entry name" value="FAD/NAD-bd_sf"/>
</dbReference>
<dbReference type="Proteomes" id="UP001595420">
    <property type="component" value="Unassembled WGS sequence"/>
</dbReference>
<comment type="caution">
    <text evidence="3">The sequence shown here is derived from an EMBL/GenBank/DDBJ whole genome shotgun (WGS) entry which is preliminary data.</text>
</comment>
<evidence type="ECO:0000313" key="3">
    <source>
        <dbReference type="EMBL" id="MFC2998731.1"/>
    </source>
</evidence>
<dbReference type="EMBL" id="JBHRSB010000001">
    <property type="protein sequence ID" value="MFC2998731.1"/>
    <property type="molecule type" value="Genomic_DNA"/>
</dbReference>
<dbReference type="InterPro" id="IPR006076">
    <property type="entry name" value="FAD-dep_OxRdtase"/>
</dbReference>
<proteinExistence type="predicted"/>
<evidence type="ECO:0000313" key="4">
    <source>
        <dbReference type="Proteomes" id="UP001595420"/>
    </source>
</evidence>
<organism evidence="3 4">
    <name type="scientific">Falsiroseomonas tokyonensis</name>
    <dbReference type="NCBI Taxonomy" id="430521"/>
    <lineage>
        <taxon>Bacteria</taxon>
        <taxon>Pseudomonadati</taxon>
        <taxon>Pseudomonadota</taxon>
        <taxon>Alphaproteobacteria</taxon>
        <taxon>Acetobacterales</taxon>
        <taxon>Roseomonadaceae</taxon>
        <taxon>Falsiroseomonas</taxon>
    </lineage>
</organism>
<dbReference type="RefSeq" id="WP_246602236.1">
    <property type="nucleotide sequence ID" value="NZ_JAFNJS010000001.1"/>
</dbReference>
<protein>
    <submittedName>
        <fullName evidence="3">NAD(P)/FAD-dependent oxidoreductase</fullName>
        <ecNumber evidence="3">1.-.-.-</ecNumber>
    </submittedName>
</protein>
<gene>
    <name evidence="3" type="ORF">ACFOD3_02440</name>
</gene>
<sequence length="430" mass="46371">MAVTWPPSLWAKVSPPGPELPSLQGAVTTEAVVVGAGFTGLSTALHLREAGIETVVVEAAEPGWGASGRNNGQVIPTLSRHDPAAIIARHGEAGLRFVHVLRDSAAILFDLVRRHGIAAEAEQTGWLQPVHTPGRMKIAERRVKDWSSHGAPVALLDRAAMREKLGSEAWFGGWANSTGGHVNPLMMARGMAQAALAAGATIYARSPAVSIERREGQWVVTTESGSVTARALVLATNAYTGEFSKRLAPKIAQEVVPLLSWQMATQPISHNVAATIIPAREAMSDTHGELYFCRWDARGRLVTGGAVALPVAQASRLPPMISARLQRLWPQMGEVKFDHVWSGYIGMTPDYFPHLHRLGPDGYAWAGCNGRAVALSVALGREFARAVQGVPEQDLGLPFTEPKPIPLHGLARRVAPLMLNLYRYRDAREV</sequence>
<dbReference type="SUPFAM" id="SSF51905">
    <property type="entry name" value="FAD/NAD(P)-binding domain"/>
    <property type="match status" value="1"/>
</dbReference>
<dbReference type="Gene3D" id="3.30.9.10">
    <property type="entry name" value="D-Amino Acid Oxidase, subunit A, domain 2"/>
    <property type="match status" value="1"/>
</dbReference>
<keyword evidence="1 3" id="KW-0560">Oxidoreductase</keyword>
<reference evidence="4" key="1">
    <citation type="journal article" date="2019" name="Int. J. Syst. Evol. Microbiol.">
        <title>The Global Catalogue of Microorganisms (GCM) 10K type strain sequencing project: providing services to taxonomists for standard genome sequencing and annotation.</title>
        <authorList>
            <consortium name="The Broad Institute Genomics Platform"/>
            <consortium name="The Broad Institute Genome Sequencing Center for Infectious Disease"/>
            <person name="Wu L."/>
            <person name="Ma J."/>
        </authorList>
    </citation>
    <scope>NUCLEOTIDE SEQUENCE [LARGE SCALE GENOMIC DNA]</scope>
    <source>
        <strain evidence="4">CGMCC 1.16855</strain>
    </source>
</reference>
<dbReference type="PANTHER" id="PTHR13847">
    <property type="entry name" value="SARCOSINE DEHYDROGENASE-RELATED"/>
    <property type="match status" value="1"/>
</dbReference>
<dbReference type="PANTHER" id="PTHR13847:SF281">
    <property type="entry name" value="FAD DEPENDENT OXIDOREDUCTASE DOMAIN-CONTAINING PROTEIN"/>
    <property type="match status" value="1"/>
</dbReference>
<evidence type="ECO:0000259" key="2">
    <source>
        <dbReference type="Pfam" id="PF01266"/>
    </source>
</evidence>
<evidence type="ECO:0000256" key="1">
    <source>
        <dbReference type="ARBA" id="ARBA00023002"/>
    </source>
</evidence>
<keyword evidence="4" id="KW-1185">Reference proteome</keyword>
<dbReference type="Pfam" id="PF01266">
    <property type="entry name" value="DAO"/>
    <property type="match status" value="1"/>
</dbReference>
<name>A0ABV7BPB8_9PROT</name>